<organism evidence="2 3">
    <name type="scientific">Symbiodinium natans</name>
    <dbReference type="NCBI Taxonomy" id="878477"/>
    <lineage>
        <taxon>Eukaryota</taxon>
        <taxon>Sar</taxon>
        <taxon>Alveolata</taxon>
        <taxon>Dinophyceae</taxon>
        <taxon>Suessiales</taxon>
        <taxon>Symbiodiniaceae</taxon>
        <taxon>Symbiodinium</taxon>
    </lineage>
</organism>
<dbReference type="Pfam" id="PF13679">
    <property type="entry name" value="Methyltransf_32"/>
    <property type="match status" value="1"/>
</dbReference>
<dbReference type="AlphaFoldDB" id="A0A812HYU7"/>
<evidence type="ECO:0000313" key="2">
    <source>
        <dbReference type="EMBL" id="CAE6966100.1"/>
    </source>
</evidence>
<dbReference type="OrthoDB" id="439522at2759"/>
<dbReference type="PANTHER" id="PTHR13369">
    <property type="match status" value="1"/>
</dbReference>
<dbReference type="EMBL" id="CAJNDS010000122">
    <property type="protein sequence ID" value="CAE6966100.1"/>
    <property type="molecule type" value="Genomic_DNA"/>
</dbReference>
<dbReference type="Gene3D" id="3.40.50.150">
    <property type="entry name" value="Vaccinia Virus protein VP39"/>
    <property type="match status" value="1"/>
</dbReference>
<dbReference type="GO" id="GO:0005737">
    <property type="term" value="C:cytoplasm"/>
    <property type="evidence" value="ECO:0007669"/>
    <property type="project" value="TreeGrafter"/>
</dbReference>
<dbReference type="InterPro" id="IPR029063">
    <property type="entry name" value="SAM-dependent_MTases_sf"/>
</dbReference>
<dbReference type="InterPro" id="IPR025714">
    <property type="entry name" value="Methyltranfer_dom"/>
</dbReference>
<proteinExistence type="predicted"/>
<protein>
    <submittedName>
        <fullName evidence="2">Sirt2 protein</fullName>
    </submittedName>
</protein>
<evidence type="ECO:0000313" key="3">
    <source>
        <dbReference type="Proteomes" id="UP000604046"/>
    </source>
</evidence>
<dbReference type="Proteomes" id="UP000604046">
    <property type="component" value="Unassembled WGS sequence"/>
</dbReference>
<comment type="caution">
    <text evidence="2">The sequence shown here is derived from an EMBL/GenBank/DDBJ whole genome shotgun (WGS) entry which is preliminary data.</text>
</comment>
<reference evidence="2" key="1">
    <citation type="submission" date="2021-02" db="EMBL/GenBank/DDBJ databases">
        <authorList>
            <person name="Dougan E. K."/>
            <person name="Rhodes N."/>
            <person name="Thang M."/>
            <person name="Chan C."/>
        </authorList>
    </citation>
    <scope>NUCLEOTIDE SEQUENCE</scope>
</reference>
<sequence>MDAAPGKQKLRVKELFESCAWAAEPTQSDIVSAIVTWWLRRNHSDGRRVGARQPERIMDAACGHGLVGMLLSHCFPDSAVCAVDREERKLMRVALSTWQQSGRCLDNFQFRLGDLLQEGSQWLGGSLGARDPADPAPNTLVVGVHACNQATLDVLELATRFGTSWAVVPCCMRKEKFFPGGTTHLDRDEHYPVMCGGLCAKFDADMLHSIDRLISTKNLIIAKRAPRPQTSARGR</sequence>
<feature type="domain" description="Methyltransferase" evidence="1">
    <location>
        <begin position="52"/>
        <end position="173"/>
    </location>
</feature>
<dbReference type="SUPFAM" id="SSF53335">
    <property type="entry name" value="S-adenosyl-L-methionine-dependent methyltransferases"/>
    <property type="match status" value="1"/>
</dbReference>
<accession>A0A812HYU7</accession>
<dbReference type="PANTHER" id="PTHR13369:SF0">
    <property type="entry name" value="GLUTATHIONE S-TRANSFERASE C-TERMINAL DOMAIN-CONTAINING PROTEIN"/>
    <property type="match status" value="1"/>
</dbReference>
<keyword evidence="3" id="KW-1185">Reference proteome</keyword>
<name>A0A812HYU7_9DINO</name>
<evidence type="ECO:0000259" key="1">
    <source>
        <dbReference type="Pfam" id="PF13679"/>
    </source>
</evidence>
<gene>
    <name evidence="2" type="primary">sirt2</name>
    <name evidence="2" type="ORF">SNAT2548_LOCUS2194</name>
</gene>